<name>A0A0W0FBK3_MONRR</name>
<sequence length="90" mass="10644">MADDIRIKSKEESAKIQKELEKNRQTTKNFFVKIGDKMFQFGKEPTPPPYEFNVGENTFRKITKKEARNLFDLKLLIARKEIPLRFPILT</sequence>
<comment type="caution">
    <text evidence="1">The sequence shown here is derived from an EMBL/GenBank/DDBJ whole genome shotgun (WGS) entry which is preliminary data.</text>
</comment>
<evidence type="ECO:0000313" key="1">
    <source>
        <dbReference type="EMBL" id="KTB33727.1"/>
    </source>
</evidence>
<reference evidence="1 2" key="1">
    <citation type="submission" date="2015-12" db="EMBL/GenBank/DDBJ databases">
        <title>Draft genome sequence of Moniliophthora roreri, the causal agent of frosty pod rot of cacao.</title>
        <authorList>
            <person name="Aime M.C."/>
            <person name="Diaz-Valderrama J.R."/>
            <person name="Kijpornyongpan T."/>
            <person name="Phillips-Mora W."/>
        </authorList>
    </citation>
    <scope>NUCLEOTIDE SEQUENCE [LARGE SCALE GENOMIC DNA]</scope>
    <source>
        <strain evidence="1 2">MCA 2952</strain>
    </source>
</reference>
<dbReference type="Proteomes" id="UP000054988">
    <property type="component" value="Unassembled WGS sequence"/>
</dbReference>
<protein>
    <submittedName>
        <fullName evidence="1">Uncharacterized protein</fullName>
    </submittedName>
</protein>
<evidence type="ECO:0000313" key="2">
    <source>
        <dbReference type="Proteomes" id="UP000054988"/>
    </source>
</evidence>
<gene>
    <name evidence="1" type="ORF">WG66_13692</name>
</gene>
<proteinExistence type="predicted"/>
<accession>A0A0W0FBK3</accession>
<dbReference type="EMBL" id="LATX01002143">
    <property type="protein sequence ID" value="KTB33727.1"/>
    <property type="molecule type" value="Genomic_DNA"/>
</dbReference>
<dbReference type="AlphaFoldDB" id="A0A0W0FBK3"/>
<organism evidence="1 2">
    <name type="scientific">Moniliophthora roreri</name>
    <name type="common">Frosty pod rot fungus</name>
    <name type="synonym">Monilia roreri</name>
    <dbReference type="NCBI Taxonomy" id="221103"/>
    <lineage>
        <taxon>Eukaryota</taxon>
        <taxon>Fungi</taxon>
        <taxon>Dikarya</taxon>
        <taxon>Basidiomycota</taxon>
        <taxon>Agaricomycotina</taxon>
        <taxon>Agaricomycetes</taxon>
        <taxon>Agaricomycetidae</taxon>
        <taxon>Agaricales</taxon>
        <taxon>Marasmiineae</taxon>
        <taxon>Marasmiaceae</taxon>
        <taxon>Moniliophthora</taxon>
    </lineage>
</organism>